<evidence type="ECO:0000256" key="1">
    <source>
        <dbReference type="ARBA" id="ARBA00023125"/>
    </source>
</evidence>
<dbReference type="InterPro" id="IPR039420">
    <property type="entry name" value="WalR-like"/>
</dbReference>
<dbReference type="InterPro" id="IPR016032">
    <property type="entry name" value="Sig_transdc_resp-reg_C-effctor"/>
</dbReference>
<evidence type="ECO:0000259" key="3">
    <source>
        <dbReference type="PROSITE" id="PS50043"/>
    </source>
</evidence>
<dbReference type="OrthoDB" id="9796655at2"/>
<feature type="region of interest" description="Disordered" evidence="2">
    <location>
        <begin position="204"/>
        <end position="223"/>
    </location>
</feature>
<dbReference type="EMBL" id="ANOH01000274">
    <property type="protein sequence ID" value="EMI54546.1"/>
    <property type="molecule type" value="Genomic_DNA"/>
</dbReference>
<dbReference type="SMART" id="SM00421">
    <property type="entry name" value="HTH_LUXR"/>
    <property type="match status" value="1"/>
</dbReference>
<dbReference type="SUPFAM" id="SSF46894">
    <property type="entry name" value="C-terminal effector domain of the bipartite response regulators"/>
    <property type="match status" value="1"/>
</dbReference>
<sequence>MDFHPDRAAYSPRQDSKIPTPTSSPRQRTHGDDSRIPVAVIHPGSIERLGIHHSWSTSSFVDVRVVAADYDEARDALVEKGARVAILGLRPLASSSAAVNVSILRDTLRRHTDIRWIILSPQPCPECQTASKQEGAFGYFDTPLSIEQLESAVAWVDIGRQVGWHDAPVASSVGLRNTHATAAEDSLAEDQLWKVDASHVRPRIHRNTESPFQESSSGLKKLSEREREVLEGLASGRTNQQIADELYLSVKTIETYRSRLKQKLGLKDRAEIVAFFHSRV</sequence>
<gene>
    <name evidence="4" type="ORF">RSSM_04017</name>
</gene>
<accession>M5U9L7</accession>
<dbReference type="GO" id="GO:0003677">
    <property type="term" value="F:DNA binding"/>
    <property type="evidence" value="ECO:0007669"/>
    <property type="project" value="UniProtKB-KW"/>
</dbReference>
<dbReference type="PATRIC" id="fig|1263870.3.peg.4252"/>
<feature type="region of interest" description="Disordered" evidence="2">
    <location>
        <begin position="1"/>
        <end position="35"/>
    </location>
</feature>
<keyword evidence="5" id="KW-1185">Reference proteome</keyword>
<feature type="domain" description="HTH luxR-type" evidence="3">
    <location>
        <begin position="215"/>
        <end position="280"/>
    </location>
</feature>
<protein>
    <submittedName>
        <fullName evidence="4">Transcription regulator LuxR</fullName>
    </submittedName>
</protein>
<evidence type="ECO:0000313" key="4">
    <source>
        <dbReference type="EMBL" id="EMI54546.1"/>
    </source>
</evidence>
<dbReference type="PROSITE" id="PS50043">
    <property type="entry name" value="HTH_LUXR_2"/>
    <property type="match status" value="1"/>
</dbReference>
<dbReference type="PANTHER" id="PTHR43214">
    <property type="entry name" value="TWO-COMPONENT RESPONSE REGULATOR"/>
    <property type="match status" value="1"/>
</dbReference>
<comment type="caution">
    <text evidence="4">The sequence shown here is derived from an EMBL/GenBank/DDBJ whole genome shotgun (WGS) entry which is preliminary data.</text>
</comment>
<dbReference type="AlphaFoldDB" id="M5U9L7"/>
<organism evidence="4 5">
    <name type="scientific">Rhodopirellula sallentina SM41</name>
    <dbReference type="NCBI Taxonomy" id="1263870"/>
    <lineage>
        <taxon>Bacteria</taxon>
        <taxon>Pseudomonadati</taxon>
        <taxon>Planctomycetota</taxon>
        <taxon>Planctomycetia</taxon>
        <taxon>Pirellulales</taxon>
        <taxon>Pirellulaceae</taxon>
        <taxon>Rhodopirellula</taxon>
    </lineage>
</organism>
<reference evidence="4 5" key="1">
    <citation type="journal article" date="2013" name="Mar. Genomics">
        <title>Expression of sulfatases in Rhodopirellula baltica and the diversity of sulfatases in the genus Rhodopirellula.</title>
        <authorList>
            <person name="Wegner C.E."/>
            <person name="Richter-Heitmann T."/>
            <person name="Klindworth A."/>
            <person name="Klockow C."/>
            <person name="Richter M."/>
            <person name="Achstetter T."/>
            <person name="Glockner F.O."/>
            <person name="Harder J."/>
        </authorList>
    </citation>
    <scope>NUCLEOTIDE SEQUENCE [LARGE SCALE GENOMIC DNA]</scope>
    <source>
        <strain evidence="4 5">SM41</strain>
    </source>
</reference>
<evidence type="ECO:0000256" key="2">
    <source>
        <dbReference type="SAM" id="MobiDB-lite"/>
    </source>
</evidence>
<dbReference type="PROSITE" id="PS00622">
    <property type="entry name" value="HTH_LUXR_1"/>
    <property type="match status" value="1"/>
</dbReference>
<dbReference type="Pfam" id="PF00196">
    <property type="entry name" value="GerE"/>
    <property type="match status" value="1"/>
</dbReference>
<dbReference type="Proteomes" id="UP000011885">
    <property type="component" value="Unassembled WGS sequence"/>
</dbReference>
<evidence type="ECO:0000313" key="5">
    <source>
        <dbReference type="Proteomes" id="UP000011885"/>
    </source>
</evidence>
<feature type="compositionally biased region" description="Polar residues" evidence="2">
    <location>
        <begin position="209"/>
        <end position="218"/>
    </location>
</feature>
<name>M5U9L7_9BACT</name>
<dbReference type="PRINTS" id="PR00038">
    <property type="entry name" value="HTHLUXR"/>
</dbReference>
<keyword evidence="1" id="KW-0238">DNA-binding</keyword>
<dbReference type="CDD" id="cd06170">
    <property type="entry name" value="LuxR_C_like"/>
    <property type="match status" value="1"/>
</dbReference>
<dbReference type="Gene3D" id="1.10.10.10">
    <property type="entry name" value="Winged helix-like DNA-binding domain superfamily/Winged helix DNA-binding domain"/>
    <property type="match status" value="1"/>
</dbReference>
<dbReference type="RefSeq" id="WP_008682007.1">
    <property type="nucleotide sequence ID" value="NZ_ANOH01000274.1"/>
</dbReference>
<dbReference type="InterPro" id="IPR000792">
    <property type="entry name" value="Tscrpt_reg_LuxR_C"/>
</dbReference>
<feature type="compositionally biased region" description="Polar residues" evidence="2">
    <location>
        <begin position="17"/>
        <end position="26"/>
    </location>
</feature>
<dbReference type="GO" id="GO:0006355">
    <property type="term" value="P:regulation of DNA-templated transcription"/>
    <property type="evidence" value="ECO:0007669"/>
    <property type="project" value="InterPro"/>
</dbReference>
<proteinExistence type="predicted"/>
<dbReference type="InterPro" id="IPR036388">
    <property type="entry name" value="WH-like_DNA-bd_sf"/>
</dbReference>